<name>A0A9Q0R1I4_9MAGN</name>
<comment type="caution">
    <text evidence="2">The sequence shown here is derived from an EMBL/GenBank/DDBJ whole genome shotgun (WGS) entry which is preliminary data.</text>
</comment>
<organism evidence="2 3">
    <name type="scientific">Protea cynaroides</name>
    <dbReference type="NCBI Taxonomy" id="273540"/>
    <lineage>
        <taxon>Eukaryota</taxon>
        <taxon>Viridiplantae</taxon>
        <taxon>Streptophyta</taxon>
        <taxon>Embryophyta</taxon>
        <taxon>Tracheophyta</taxon>
        <taxon>Spermatophyta</taxon>
        <taxon>Magnoliopsida</taxon>
        <taxon>Proteales</taxon>
        <taxon>Proteaceae</taxon>
        <taxon>Protea</taxon>
    </lineage>
</organism>
<dbReference type="PANTHER" id="PTHR34057">
    <property type="entry name" value="ELONGATION FACTOR"/>
    <property type="match status" value="1"/>
</dbReference>
<dbReference type="InterPro" id="IPR038745">
    <property type="entry name" value="AT4G37440-like"/>
</dbReference>
<feature type="compositionally biased region" description="Polar residues" evidence="1">
    <location>
        <begin position="479"/>
        <end position="488"/>
    </location>
</feature>
<dbReference type="PANTHER" id="PTHR34057:SF1">
    <property type="entry name" value="ELONGATION FACTOR"/>
    <property type="match status" value="1"/>
</dbReference>
<keyword evidence="3" id="KW-1185">Reference proteome</keyword>
<dbReference type="OrthoDB" id="21648at2759"/>
<accession>A0A9Q0R1I4</accession>
<dbReference type="CDD" id="cd11650">
    <property type="entry name" value="AT4G37440_like"/>
    <property type="match status" value="1"/>
</dbReference>
<feature type="compositionally biased region" description="Polar residues" evidence="1">
    <location>
        <begin position="94"/>
        <end position="108"/>
    </location>
</feature>
<proteinExistence type="predicted"/>
<reference evidence="2" key="1">
    <citation type="journal article" date="2023" name="Plant J.">
        <title>The genome of the king protea, Protea cynaroides.</title>
        <authorList>
            <person name="Chang J."/>
            <person name="Duong T.A."/>
            <person name="Schoeman C."/>
            <person name="Ma X."/>
            <person name="Roodt D."/>
            <person name="Barker N."/>
            <person name="Li Z."/>
            <person name="Van de Peer Y."/>
            <person name="Mizrachi E."/>
        </authorList>
    </citation>
    <scope>NUCLEOTIDE SEQUENCE</scope>
    <source>
        <tissue evidence="2">Young leaves</tissue>
    </source>
</reference>
<feature type="region of interest" description="Disordered" evidence="1">
    <location>
        <begin position="479"/>
        <end position="524"/>
    </location>
</feature>
<feature type="compositionally biased region" description="Polar residues" evidence="1">
    <location>
        <begin position="514"/>
        <end position="524"/>
    </location>
</feature>
<dbReference type="AlphaFoldDB" id="A0A9Q0R1I4"/>
<evidence type="ECO:0000313" key="3">
    <source>
        <dbReference type="Proteomes" id="UP001141806"/>
    </source>
</evidence>
<evidence type="ECO:0000313" key="2">
    <source>
        <dbReference type="EMBL" id="KAJ4979975.1"/>
    </source>
</evidence>
<sequence>MAPAKVLNDEVLEINLETTAKVAVNKENGSSSAIKDEKGLKCMSNYEDTAFDMENMLDHHITTADETVDTEVDVIECVNADDLRLAEAEDPNATEYSSSFENTISGNEDGSRLSDAEVESRFCGDSGSAFDGFDSMFRTRKKKLTAHWRTYIRPLMWRCKWLELRIKEFQAQALKYDRELAAYDQRKQFDSAQLALEGCCMRSLPFSRRFRRKKAMKRRKRKRIEETVDISSYMSCHSLFSYYENKRSDIDAISLDDDCGNQVIVADQNVNGNGEFAVDSEWSSLDFGDGDNPLEQILWKIEVVQCRVQKLKTQLDKVISSNAARFSSAENLSQLVPSEMPSSFAQSPTVSPGNGDTTQVGVLYTPPPHISDYEIGDLVMPESAVSSYGEVTPLPDIIESTMGLLSADIAPGQPQIGDSSEHIVDNVLIHNQAVQDKLHNFESFKSQPFEKPHELVIEQEENKVSLVQAPEPNLTQKTMVAQEPSTLKSCLASDFQVPKNKRKRGERKAGSGGWSQKSSGEPDH</sequence>
<dbReference type="EMBL" id="JAMYWD010000002">
    <property type="protein sequence ID" value="KAJ4979975.1"/>
    <property type="molecule type" value="Genomic_DNA"/>
</dbReference>
<evidence type="ECO:0000256" key="1">
    <source>
        <dbReference type="SAM" id="MobiDB-lite"/>
    </source>
</evidence>
<feature type="region of interest" description="Disordered" evidence="1">
    <location>
        <begin position="91"/>
        <end position="112"/>
    </location>
</feature>
<dbReference type="Proteomes" id="UP001141806">
    <property type="component" value="Unassembled WGS sequence"/>
</dbReference>
<protein>
    <submittedName>
        <fullName evidence="2">Uncharacterized protein</fullName>
    </submittedName>
</protein>
<gene>
    <name evidence="2" type="ORF">NE237_010755</name>
</gene>